<comment type="caution">
    <text evidence="1">The sequence shown here is derived from an EMBL/GenBank/DDBJ whole genome shotgun (WGS) entry which is preliminary data.</text>
</comment>
<accession>A0ACC2DDZ4</accession>
<gene>
    <name evidence="1" type="ORF">O6H91_06G051800</name>
</gene>
<evidence type="ECO:0000313" key="1">
    <source>
        <dbReference type="EMBL" id="KAJ7552352.1"/>
    </source>
</evidence>
<keyword evidence="2" id="KW-1185">Reference proteome</keyword>
<reference evidence="2" key="1">
    <citation type="journal article" date="2024" name="Proc. Natl. Acad. Sci. U.S.A.">
        <title>Extraordinary preservation of gene collinearity over three hundred million years revealed in homosporous lycophytes.</title>
        <authorList>
            <person name="Li C."/>
            <person name="Wickell D."/>
            <person name="Kuo L.Y."/>
            <person name="Chen X."/>
            <person name="Nie B."/>
            <person name="Liao X."/>
            <person name="Peng D."/>
            <person name="Ji J."/>
            <person name="Jenkins J."/>
            <person name="Williams M."/>
            <person name="Shu S."/>
            <person name="Plott C."/>
            <person name="Barry K."/>
            <person name="Rajasekar S."/>
            <person name="Grimwood J."/>
            <person name="Han X."/>
            <person name="Sun S."/>
            <person name="Hou Z."/>
            <person name="He W."/>
            <person name="Dai G."/>
            <person name="Sun C."/>
            <person name="Schmutz J."/>
            <person name="Leebens-Mack J.H."/>
            <person name="Li F.W."/>
            <person name="Wang L."/>
        </authorList>
    </citation>
    <scope>NUCLEOTIDE SEQUENCE [LARGE SCALE GENOMIC DNA]</scope>
    <source>
        <strain evidence="2">cv. PW_Plant_1</strain>
    </source>
</reference>
<proteinExistence type="predicted"/>
<protein>
    <submittedName>
        <fullName evidence="1">Uncharacterized protein</fullName>
    </submittedName>
</protein>
<organism evidence="1 2">
    <name type="scientific">Diphasiastrum complanatum</name>
    <name type="common">Issler's clubmoss</name>
    <name type="synonym">Lycopodium complanatum</name>
    <dbReference type="NCBI Taxonomy" id="34168"/>
    <lineage>
        <taxon>Eukaryota</taxon>
        <taxon>Viridiplantae</taxon>
        <taxon>Streptophyta</taxon>
        <taxon>Embryophyta</taxon>
        <taxon>Tracheophyta</taxon>
        <taxon>Lycopodiopsida</taxon>
        <taxon>Lycopodiales</taxon>
        <taxon>Lycopodiaceae</taxon>
        <taxon>Lycopodioideae</taxon>
        <taxon>Diphasiastrum</taxon>
    </lineage>
</organism>
<evidence type="ECO:0000313" key="2">
    <source>
        <dbReference type="Proteomes" id="UP001162992"/>
    </source>
</evidence>
<dbReference type="EMBL" id="CM055097">
    <property type="protein sequence ID" value="KAJ7552352.1"/>
    <property type="molecule type" value="Genomic_DNA"/>
</dbReference>
<name>A0ACC2DDZ4_DIPCM</name>
<dbReference type="Proteomes" id="UP001162992">
    <property type="component" value="Chromosome 6"/>
</dbReference>
<sequence length="1029" mass="113202">MVVCAEPSKKSYMSKPKRELTLRREGMADRMRFPWPLSLILILSYSFLRAQITSSLSPDGEALLALKEHFSDEFRFLDDWSPSDPTPCSWTGIACDERSNVVSLELAGMNLTGTISTHIGHLQSLLNVSLEMNNLTGTLPQELGSLAGLRFLNISHNNFSNQFPANLSGLQALEVLDAYNNNFSGGLPIDLGELRNLRHLHLGGSYFDGSIPPEYGGMKRLQYLALSGNSLTGKIPPQLGNLTRLEYLYLGYYNVYEGEIPPELGKLQNLIRLDLSFCGLSGNIPPSLGNLTNLDSLFLQINLLTGTIPREIGSLLNLKSLDLSNNNLTGLIPAEFSSLTRLELASLFRNQLHGDIPSFVGDLPSLQVLFLWENNMTGNIPQQLGQNGNLQRIDLSSNSFSGTIPPDLCTGEKLQILVLLENQLNGSIPEKLGQCSSLVHVRLGLNQLTGSIPPGFLGLKNIEMLELVKNQLTGDIPKTFEAPNLEFLDLSENHIRGVIPEGLGNLTSLKNLFLSGNHITGSIPPSIGNLGQLSSLDLSNNALTGTIPVEMSNCQSLSSLDLSNNQLTGEIPPQLERLQVLDLLNVSRNRLSGSIPFQLQLLLSLTTVDFSYNNLSGPVPVHGQFEYFNSSSFLGNPGLCGEELTPCTVESARSPFAYHEQSKSGPNRLAWLVGALFSAALLVLVIGICCFLKKYRQFMCGFFRREGKIKPWKLTTFQRLHFSASNVLDCLNEDNIIGRGGSGIVYKGVMPSGEIVAVKRLSPQGMKGIAHDHGFSAEIQTLGKIRHRNIVKLLGCCSNHETNLLVYEYMPNGSLGELLHGKKAALLDWTTRYKISVQAALGLCYLHHDCSPLIVHRDVKCNNILLDSKFEAHVADFGLAKFFQDSGKSQSMSSIAGSYGYIAPEYAYTLKVNEKSDIYSFGVVLLELVTGRRPIEPEYGDGVDIVQWVRKKIQTKDGVLDVLDPRMGNSDLPLHEVMLVLRVALMCSNDLPVDRPTMRDVVQMLSEVRPIDNSNREGKSLLPKELISI</sequence>